<dbReference type="SMART" id="SM00256">
    <property type="entry name" value="FBOX"/>
    <property type="match status" value="1"/>
</dbReference>
<evidence type="ECO:0000259" key="1">
    <source>
        <dbReference type="PROSITE" id="PS50181"/>
    </source>
</evidence>
<dbReference type="AlphaFoldDB" id="A0A9N9HJR8"/>
<feature type="domain" description="F-box" evidence="1">
    <location>
        <begin position="96"/>
        <end position="148"/>
    </location>
</feature>
<gene>
    <name evidence="2" type="ORF">ALEPTO_LOCUS10867</name>
</gene>
<dbReference type="SUPFAM" id="SSF81383">
    <property type="entry name" value="F-box domain"/>
    <property type="match status" value="1"/>
</dbReference>
<reference evidence="2" key="1">
    <citation type="submission" date="2021-06" db="EMBL/GenBank/DDBJ databases">
        <authorList>
            <person name="Kallberg Y."/>
            <person name="Tangrot J."/>
            <person name="Rosling A."/>
        </authorList>
    </citation>
    <scope>NUCLEOTIDE SEQUENCE</scope>
    <source>
        <strain evidence="2">FL130A</strain>
    </source>
</reference>
<dbReference type="OrthoDB" id="2322499at2759"/>
<dbReference type="Gene3D" id="1.20.1280.50">
    <property type="match status" value="1"/>
</dbReference>
<name>A0A9N9HJR8_9GLOM</name>
<proteinExistence type="predicted"/>
<dbReference type="InterPro" id="IPR036047">
    <property type="entry name" value="F-box-like_dom_sf"/>
</dbReference>
<feature type="non-terminal residue" evidence="2">
    <location>
        <position position="1"/>
    </location>
</feature>
<evidence type="ECO:0000313" key="2">
    <source>
        <dbReference type="EMBL" id="CAG8681398.1"/>
    </source>
</evidence>
<dbReference type="Pfam" id="PF12937">
    <property type="entry name" value="F-box-like"/>
    <property type="match status" value="1"/>
</dbReference>
<dbReference type="PROSITE" id="PS50181">
    <property type="entry name" value="FBOX"/>
    <property type="match status" value="1"/>
</dbReference>
<keyword evidence="3" id="KW-1185">Reference proteome</keyword>
<dbReference type="Proteomes" id="UP000789508">
    <property type="component" value="Unassembled WGS sequence"/>
</dbReference>
<evidence type="ECO:0000313" key="3">
    <source>
        <dbReference type="Proteomes" id="UP000789508"/>
    </source>
</evidence>
<organism evidence="2 3">
    <name type="scientific">Ambispora leptoticha</name>
    <dbReference type="NCBI Taxonomy" id="144679"/>
    <lineage>
        <taxon>Eukaryota</taxon>
        <taxon>Fungi</taxon>
        <taxon>Fungi incertae sedis</taxon>
        <taxon>Mucoromycota</taxon>
        <taxon>Glomeromycotina</taxon>
        <taxon>Glomeromycetes</taxon>
        <taxon>Archaeosporales</taxon>
        <taxon>Ambisporaceae</taxon>
        <taxon>Ambispora</taxon>
    </lineage>
</organism>
<dbReference type="CDD" id="cd09917">
    <property type="entry name" value="F-box_SF"/>
    <property type="match status" value="1"/>
</dbReference>
<protein>
    <submittedName>
        <fullName evidence="2">14222_t:CDS:1</fullName>
    </submittedName>
</protein>
<comment type="caution">
    <text evidence="2">The sequence shown here is derived from an EMBL/GenBank/DDBJ whole genome shotgun (WGS) entry which is preliminary data.</text>
</comment>
<accession>A0A9N9HJR8</accession>
<dbReference type="EMBL" id="CAJVPS010014270">
    <property type="protein sequence ID" value="CAG8681398.1"/>
    <property type="molecule type" value="Genomic_DNA"/>
</dbReference>
<sequence>AVKTKRVCLTLTHTRALSPVISSTPRLLSTPAYSHPSPRNSFQLSINMVNIESTISNVQRLLQSQTSTEEQQTGLSLQNESTTTIVNSNPDPIASAPTIVTLPPEIFIIICSNLAAMDLLSLSKVCRLFNSYLCASESTSTQQIWRSARLQIWSWAEHPAPDIVDEKRFLEMLLERRCEWCGELHAYQYDRLVKELQKQRKEIIILDDKSESDDEKVDGNQDEDI</sequence>
<dbReference type="InterPro" id="IPR001810">
    <property type="entry name" value="F-box_dom"/>
</dbReference>